<dbReference type="EMBL" id="CAJJDM010000055">
    <property type="protein sequence ID" value="CAD8076081.1"/>
    <property type="molecule type" value="Genomic_DNA"/>
</dbReference>
<keyword evidence="2" id="KW-0963">Cytoplasm</keyword>
<dbReference type="OMA" id="ICLMIPY"/>
<dbReference type="Proteomes" id="UP000688137">
    <property type="component" value="Unassembled WGS sequence"/>
</dbReference>
<dbReference type="PANTHER" id="PTHR42908">
    <property type="entry name" value="TRANSLATION ELONGATION FACTOR-RELATED"/>
    <property type="match status" value="1"/>
</dbReference>
<dbReference type="GO" id="GO:0003924">
    <property type="term" value="F:GTPase activity"/>
    <property type="evidence" value="ECO:0007669"/>
    <property type="project" value="InterPro"/>
</dbReference>
<feature type="domain" description="Translation elongation factor EFG/EF2" evidence="5">
    <location>
        <begin position="591"/>
        <end position="703"/>
    </location>
</feature>
<dbReference type="GO" id="GO:0005829">
    <property type="term" value="C:cytosol"/>
    <property type="evidence" value="ECO:0007669"/>
    <property type="project" value="TreeGrafter"/>
</dbReference>
<dbReference type="GO" id="GO:0005525">
    <property type="term" value="F:GTP binding"/>
    <property type="evidence" value="ECO:0007669"/>
    <property type="project" value="InterPro"/>
</dbReference>
<organism evidence="6 7">
    <name type="scientific">Paramecium primaurelia</name>
    <dbReference type="NCBI Taxonomy" id="5886"/>
    <lineage>
        <taxon>Eukaryota</taxon>
        <taxon>Sar</taxon>
        <taxon>Alveolata</taxon>
        <taxon>Ciliophora</taxon>
        <taxon>Intramacronucleata</taxon>
        <taxon>Oligohymenophorea</taxon>
        <taxon>Peniculida</taxon>
        <taxon>Parameciidae</taxon>
        <taxon>Paramecium</taxon>
    </lineage>
</organism>
<comment type="subcellular location">
    <subcellularLocation>
        <location evidence="1">Cytoplasm</location>
    </subcellularLocation>
</comment>
<keyword evidence="3" id="KW-0251">Elongation factor</keyword>
<dbReference type="InterPro" id="IPR000795">
    <property type="entry name" value="T_Tr_GTP-bd_dom"/>
</dbReference>
<evidence type="ECO:0000259" key="5">
    <source>
        <dbReference type="SMART" id="SM00889"/>
    </source>
</evidence>
<sequence length="818" mass="94449">MIQTQDLKFFSNMNKAMKSQDQIRNIAISGTFDNGQQQLYNILIKKWGVQTNTDLILTDNEQEFGQEFQSQCNIKNLYYQKKINKKEEEVEDGYLINLMKSQNNYHKQTESLARLSDGAIIIINFEFYLNNEIETIIRTFLKEQNKIVFFINKIEKAFLQQNLNGEEIYINLNLIIEKITQIIQLYKSDRILNPAFGQIIFGSAKQQWGFTCLQFAQFYENKFGIEHKKLAEKLWGDHYFDTSTKQWSTMSKDSQPLKRAFVAFILDPILKLSQAIMNGQKDIVYQMIERIGIQLNEDVKKQDGKELLKSILSIWINLADAIMQSCILQIPSPRTAQNYRAASLCKLDKNDKLFESIRDCNPKGPLVIQICLMIPYKQEFISIGRVYSGTIYTGQQIKILGCQQKDGKNQDLFQVIVGQTFCFPQGEPGYLEQIPSGNIVGIKGIDQFIKGTCTITDIQHSIQMTPIQYQQDNLVRITITPVDPIHLTLVIEAIKQLMKLHPTISLQLDPCLILTGNTYHHLQFFMEELINKYLNNVEIKKSNYFVSYRETITDISNKNQIKTPNKHNIIEGIATPLSDNLLNQIESDNQSITFKESLKINSKNWFQNEKLKIMAFGPNNIGPNILVNKSNYEDYQHLSEIEVHLNTTWQWFTKEGALCDEELRGVQINILQYLSHADNIHRGAGQIIPTARRLFYGCQLQAQPRLQEPVFLVEIHSNIYVIDQVYKCLNNAKGIVIEEKSFSETSFQKIKAYVKGLNIFQFHDSISQMTQNKAYSISSFDHWSLLNSDPLEDNSEANQILQDIRVKKGLSSQIQNYL</sequence>
<dbReference type="InterPro" id="IPR000640">
    <property type="entry name" value="EFG_V-like"/>
</dbReference>
<dbReference type="AlphaFoldDB" id="A0A8S1MCY2"/>
<evidence type="ECO:0000256" key="2">
    <source>
        <dbReference type="ARBA" id="ARBA00022490"/>
    </source>
</evidence>
<dbReference type="FunFam" id="3.30.230.10:FF:000194">
    <property type="entry name" value="Predicted protein"/>
    <property type="match status" value="1"/>
</dbReference>
<keyword evidence="7" id="KW-1185">Reference proteome</keyword>
<evidence type="ECO:0000313" key="6">
    <source>
        <dbReference type="EMBL" id="CAD8076081.1"/>
    </source>
</evidence>
<evidence type="ECO:0000256" key="1">
    <source>
        <dbReference type="ARBA" id="ARBA00004496"/>
    </source>
</evidence>
<dbReference type="CDD" id="cd01681">
    <property type="entry name" value="aeEF2_snRNP_like_IV"/>
    <property type="match status" value="1"/>
</dbReference>
<dbReference type="Pfam" id="PF03764">
    <property type="entry name" value="EFG_IV"/>
    <property type="match status" value="1"/>
</dbReference>
<gene>
    <name evidence="6" type="ORF">PPRIM_AZ9-3.1.T0550224</name>
</gene>
<name>A0A8S1MCY2_PARPR</name>
<evidence type="ECO:0000256" key="4">
    <source>
        <dbReference type="ARBA" id="ARBA00022917"/>
    </source>
</evidence>
<evidence type="ECO:0000313" key="7">
    <source>
        <dbReference type="Proteomes" id="UP000688137"/>
    </source>
</evidence>
<proteinExistence type="predicted"/>
<evidence type="ECO:0000256" key="3">
    <source>
        <dbReference type="ARBA" id="ARBA00022768"/>
    </source>
</evidence>
<reference evidence="6" key="1">
    <citation type="submission" date="2021-01" db="EMBL/GenBank/DDBJ databases">
        <authorList>
            <consortium name="Genoscope - CEA"/>
            <person name="William W."/>
        </authorList>
    </citation>
    <scope>NUCLEOTIDE SEQUENCE</scope>
</reference>
<keyword evidence="4" id="KW-0648">Protein biosynthesis</keyword>
<dbReference type="GO" id="GO:1990904">
    <property type="term" value="C:ribonucleoprotein complex"/>
    <property type="evidence" value="ECO:0007669"/>
    <property type="project" value="TreeGrafter"/>
</dbReference>
<protein>
    <recommendedName>
        <fullName evidence="5">Translation elongation factor EFG/EF2 domain-containing protein</fullName>
    </recommendedName>
</protein>
<dbReference type="SMART" id="SM00889">
    <property type="entry name" value="EFG_IV"/>
    <property type="match status" value="1"/>
</dbReference>
<dbReference type="GO" id="GO:0043022">
    <property type="term" value="F:ribosome binding"/>
    <property type="evidence" value="ECO:0007669"/>
    <property type="project" value="TreeGrafter"/>
</dbReference>
<dbReference type="Pfam" id="PF00009">
    <property type="entry name" value="GTP_EFTU"/>
    <property type="match status" value="1"/>
</dbReference>
<dbReference type="FunFam" id="2.40.30.10:FF:000029">
    <property type="entry name" value="116 kDa U5 small nuclear ribonucleoprotein component"/>
    <property type="match status" value="1"/>
</dbReference>
<dbReference type="InterPro" id="IPR005517">
    <property type="entry name" value="Transl_elong_EFG/EF2_IV"/>
</dbReference>
<dbReference type="PANTHER" id="PTHR42908:SF10">
    <property type="entry name" value="EUKARYOTIC TRANSLATION ELONGATION FACTOR 2"/>
    <property type="match status" value="1"/>
</dbReference>
<dbReference type="FunFam" id="3.90.1430.10:FF:000003">
    <property type="entry name" value="Elongation factor 2"/>
    <property type="match status" value="1"/>
</dbReference>
<comment type="caution">
    <text evidence="6">The sequence shown here is derived from an EMBL/GenBank/DDBJ whole genome shotgun (WGS) entry which is preliminary data.</text>
</comment>
<dbReference type="GO" id="GO:0003746">
    <property type="term" value="F:translation elongation factor activity"/>
    <property type="evidence" value="ECO:0007669"/>
    <property type="project" value="UniProtKB-KW"/>
</dbReference>
<dbReference type="Pfam" id="PF00679">
    <property type="entry name" value="EFG_C"/>
    <property type="match status" value="1"/>
</dbReference>
<accession>A0A8S1MCY2</accession>